<feature type="compositionally biased region" description="Basic and acidic residues" evidence="1">
    <location>
        <begin position="71"/>
        <end position="82"/>
    </location>
</feature>
<feature type="transmembrane region" description="Helical" evidence="2">
    <location>
        <begin position="86"/>
        <end position="107"/>
    </location>
</feature>
<evidence type="ECO:0000256" key="2">
    <source>
        <dbReference type="SAM" id="Phobius"/>
    </source>
</evidence>
<feature type="region of interest" description="Disordered" evidence="1">
    <location>
        <begin position="57"/>
        <end position="83"/>
    </location>
</feature>
<feature type="compositionally biased region" description="Basic and acidic residues" evidence="1">
    <location>
        <begin position="1"/>
        <end position="13"/>
    </location>
</feature>
<protein>
    <submittedName>
        <fullName evidence="3">Uncharacterized protein</fullName>
    </submittedName>
</protein>
<sequence>MPIADDPHPRPADEPDPAAPDPFDGLVLDEHFVRGATVKEPTARTRMLTARWRVEAPVDPGGRRWSPGHPVPDRPGRSDRSGRSRWLSWSTVLAVVAVLATLGTIAVGPGRGLFSALGSEHRRPGSTGADPSRPPAHRDVALPGGGFSDGSRCGAKGFHHFTSPTDPAVSAVSGKATDRGPQLVLGASGFWSHGADDPGHFTIDLLLGPGATRPLDLTAPLGPEGVAVEIEGPDGLIGGAHGLPVALDDSTERTDDGRIRISPETGGSASLTLPAQALCPGFDGMAVQRSLQAPTDSSNTITGQPRYTLTVSISDPAIGALRHAVGSNTTGDVLSADNRIPR</sequence>
<accession>A0ABW0VAQ8</accession>
<comment type="caution">
    <text evidence="3">The sequence shown here is derived from an EMBL/GenBank/DDBJ whole genome shotgun (WGS) entry which is preliminary data.</text>
</comment>
<organism evidence="3 4">
    <name type="scientific">Kitasatospora cinereorecta</name>
    <dbReference type="NCBI Taxonomy" id="285560"/>
    <lineage>
        <taxon>Bacteria</taxon>
        <taxon>Bacillati</taxon>
        <taxon>Actinomycetota</taxon>
        <taxon>Actinomycetes</taxon>
        <taxon>Kitasatosporales</taxon>
        <taxon>Streptomycetaceae</taxon>
        <taxon>Kitasatospora</taxon>
    </lineage>
</organism>
<dbReference type="Proteomes" id="UP001596066">
    <property type="component" value="Unassembled WGS sequence"/>
</dbReference>
<evidence type="ECO:0000256" key="1">
    <source>
        <dbReference type="SAM" id="MobiDB-lite"/>
    </source>
</evidence>
<dbReference type="RefSeq" id="WP_346144115.1">
    <property type="nucleotide sequence ID" value="NZ_BAAAUA010000015.1"/>
</dbReference>
<evidence type="ECO:0000313" key="4">
    <source>
        <dbReference type="Proteomes" id="UP001596066"/>
    </source>
</evidence>
<reference evidence="4" key="1">
    <citation type="journal article" date="2019" name="Int. J. Syst. Evol. Microbiol.">
        <title>The Global Catalogue of Microorganisms (GCM) 10K type strain sequencing project: providing services to taxonomists for standard genome sequencing and annotation.</title>
        <authorList>
            <consortium name="The Broad Institute Genomics Platform"/>
            <consortium name="The Broad Institute Genome Sequencing Center for Infectious Disease"/>
            <person name="Wu L."/>
            <person name="Ma J."/>
        </authorList>
    </citation>
    <scope>NUCLEOTIDE SEQUENCE [LARGE SCALE GENOMIC DNA]</scope>
    <source>
        <strain evidence="4">CGMCC 4.1622</strain>
    </source>
</reference>
<feature type="region of interest" description="Disordered" evidence="1">
    <location>
        <begin position="1"/>
        <end position="25"/>
    </location>
</feature>
<name>A0ABW0VAQ8_9ACTN</name>
<proteinExistence type="predicted"/>
<gene>
    <name evidence="3" type="ORF">ACFPZF_11415</name>
</gene>
<keyword evidence="2" id="KW-1133">Transmembrane helix</keyword>
<keyword evidence="4" id="KW-1185">Reference proteome</keyword>
<dbReference type="EMBL" id="JBHSOC010000016">
    <property type="protein sequence ID" value="MFC5641957.1"/>
    <property type="molecule type" value="Genomic_DNA"/>
</dbReference>
<keyword evidence="2" id="KW-0812">Transmembrane</keyword>
<keyword evidence="2" id="KW-0472">Membrane</keyword>
<evidence type="ECO:0000313" key="3">
    <source>
        <dbReference type="EMBL" id="MFC5641957.1"/>
    </source>
</evidence>
<feature type="region of interest" description="Disordered" evidence="1">
    <location>
        <begin position="117"/>
        <end position="146"/>
    </location>
</feature>